<proteinExistence type="predicted"/>
<dbReference type="InterPro" id="IPR029016">
    <property type="entry name" value="GAF-like_dom_sf"/>
</dbReference>
<sequence>MAFNKTNLHLYFLLWLFIVPPGLLYAFFNFFPQTIEWDRFISFTILALLTSSILIKFNGKPVTWTMWVTMAVFLHYGLFIELVISQLTVFVFLIVQKSSIHVLKRYFINSTMLLIASFIAAISFYLVGGEVGTTVFWLALVSLAVYRLIYTIVNMTLVKLVLTAEGSPNYLSVRDVLYEYWNVVLLLPMALTLYFLLNIIGNAAFLLIGGTYLVIALLVRQYDKSEQVNTELALAGEIGSELTGLTDELKIRDQFLEEVNKLFDADYLYLFKSHDDWLEQVRAIEDNRFINNNFDPLPSGWGIAGKVFSTNKSILYSAKKEWNDVALYINDQDVESILCVPISHNDHVEYVLFLGSRRPNIFKEYQLQIVDLLSSYFTVSLDKAKYMQKALTQSEKCALTNLYNYKYLETKLSSDMKNYEQKKIQTLSAVMMDIDHFKRVNDTYGHECGNDILVAFARLLESEVPTGATVGRYGGEEFLFLLPDFDKSEALAFGESIRKKIKETTFEIVPDLDRERKPVNVSITASIGVSTVPDDTDEGMTLVRNADRALYIGAKQAGRDRVAEYIR</sequence>
<feature type="transmembrane region" description="Helical" evidence="1">
    <location>
        <begin position="12"/>
        <end position="28"/>
    </location>
</feature>
<protein>
    <submittedName>
        <fullName evidence="3">Diguanylate cyclase</fullName>
        <ecNumber evidence="3">2.7.7.65</ecNumber>
    </submittedName>
</protein>
<dbReference type="Gene3D" id="3.30.70.270">
    <property type="match status" value="1"/>
</dbReference>
<keyword evidence="3" id="KW-0548">Nucleotidyltransferase</keyword>
<feature type="transmembrane region" description="Helical" evidence="1">
    <location>
        <begin position="203"/>
        <end position="219"/>
    </location>
</feature>
<dbReference type="EC" id="2.7.7.65" evidence="3"/>
<dbReference type="NCBIfam" id="TIGR00254">
    <property type="entry name" value="GGDEF"/>
    <property type="match status" value="1"/>
</dbReference>
<dbReference type="InterPro" id="IPR000160">
    <property type="entry name" value="GGDEF_dom"/>
</dbReference>
<feature type="domain" description="GGDEF" evidence="2">
    <location>
        <begin position="425"/>
        <end position="567"/>
    </location>
</feature>
<dbReference type="PANTHER" id="PTHR45138:SF9">
    <property type="entry name" value="DIGUANYLATE CYCLASE DGCM-RELATED"/>
    <property type="match status" value="1"/>
</dbReference>
<accession>A0ABZ0L829</accession>
<evidence type="ECO:0000313" key="3">
    <source>
        <dbReference type="EMBL" id="WOV88717.1"/>
    </source>
</evidence>
<organism evidence="3 4">
    <name type="scientific">Sporosarcina oncorhynchi</name>
    <dbReference type="NCBI Taxonomy" id="3056444"/>
    <lineage>
        <taxon>Bacteria</taxon>
        <taxon>Bacillati</taxon>
        <taxon>Bacillota</taxon>
        <taxon>Bacilli</taxon>
        <taxon>Bacillales</taxon>
        <taxon>Caryophanaceae</taxon>
        <taxon>Sporosarcina</taxon>
    </lineage>
</organism>
<dbReference type="PROSITE" id="PS50887">
    <property type="entry name" value="GGDEF"/>
    <property type="match status" value="1"/>
</dbReference>
<feature type="transmembrane region" description="Helical" evidence="1">
    <location>
        <begin position="106"/>
        <end position="128"/>
    </location>
</feature>
<evidence type="ECO:0000259" key="2">
    <source>
        <dbReference type="PROSITE" id="PS50887"/>
    </source>
</evidence>
<dbReference type="SMART" id="SM00267">
    <property type="entry name" value="GGDEF"/>
    <property type="match status" value="1"/>
</dbReference>
<keyword evidence="1" id="KW-0472">Membrane</keyword>
<evidence type="ECO:0000256" key="1">
    <source>
        <dbReference type="SAM" id="Phobius"/>
    </source>
</evidence>
<dbReference type="InterPro" id="IPR043128">
    <property type="entry name" value="Rev_trsase/Diguanyl_cyclase"/>
</dbReference>
<dbReference type="PANTHER" id="PTHR45138">
    <property type="entry name" value="REGULATORY COMPONENTS OF SENSORY TRANSDUCTION SYSTEM"/>
    <property type="match status" value="1"/>
</dbReference>
<dbReference type="Pfam" id="PF13185">
    <property type="entry name" value="GAF_2"/>
    <property type="match status" value="1"/>
</dbReference>
<feature type="transmembrane region" description="Helical" evidence="1">
    <location>
        <begin position="40"/>
        <end position="58"/>
    </location>
</feature>
<dbReference type="InterPro" id="IPR003018">
    <property type="entry name" value="GAF"/>
</dbReference>
<dbReference type="InterPro" id="IPR029787">
    <property type="entry name" value="Nucleotide_cyclase"/>
</dbReference>
<dbReference type="RefSeq" id="WP_317970063.1">
    <property type="nucleotide sequence ID" value="NZ_CP129118.1"/>
</dbReference>
<keyword evidence="1" id="KW-1133">Transmembrane helix</keyword>
<dbReference type="SUPFAM" id="SSF55781">
    <property type="entry name" value="GAF domain-like"/>
    <property type="match status" value="1"/>
</dbReference>
<evidence type="ECO:0000313" key="4">
    <source>
        <dbReference type="Proteomes" id="UP001303902"/>
    </source>
</evidence>
<dbReference type="Pfam" id="PF00990">
    <property type="entry name" value="GGDEF"/>
    <property type="match status" value="1"/>
</dbReference>
<keyword evidence="4" id="KW-1185">Reference proteome</keyword>
<dbReference type="Proteomes" id="UP001303902">
    <property type="component" value="Chromosome"/>
</dbReference>
<dbReference type="SUPFAM" id="SSF55073">
    <property type="entry name" value="Nucleotide cyclase"/>
    <property type="match status" value="1"/>
</dbReference>
<feature type="transmembrane region" description="Helical" evidence="1">
    <location>
        <begin position="64"/>
        <end position="94"/>
    </location>
</feature>
<feature type="transmembrane region" description="Helical" evidence="1">
    <location>
        <begin position="134"/>
        <end position="157"/>
    </location>
</feature>
<dbReference type="Gene3D" id="3.30.450.40">
    <property type="match status" value="1"/>
</dbReference>
<keyword evidence="3" id="KW-0808">Transferase</keyword>
<keyword evidence="1" id="KW-0812">Transmembrane</keyword>
<dbReference type="GO" id="GO:0052621">
    <property type="term" value="F:diguanylate cyclase activity"/>
    <property type="evidence" value="ECO:0007669"/>
    <property type="project" value="UniProtKB-EC"/>
</dbReference>
<dbReference type="InterPro" id="IPR050469">
    <property type="entry name" value="Diguanylate_Cyclase"/>
</dbReference>
<reference evidence="3 4" key="1">
    <citation type="submission" date="2023-06" db="EMBL/GenBank/DDBJ databases">
        <title>Sporosarcina sp. nov., isolated from Korean tranditional fermented seafood 'Jeotgal'.</title>
        <authorList>
            <person name="Yang A.I."/>
            <person name="Shin N.-R."/>
        </authorList>
    </citation>
    <scope>NUCLEOTIDE SEQUENCE [LARGE SCALE GENOMIC DNA]</scope>
    <source>
        <strain evidence="3 4">T2O-4</strain>
    </source>
</reference>
<dbReference type="EMBL" id="CP129118">
    <property type="protein sequence ID" value="WOV88717.1"/>
    <property type="molecule type" value="Genomic_DNA"/>
</dbReference>
<gene>
    <name evidence="3" type="ORF">QWT69_06315</name>
</gene>
<dbReference type="CDD" id="cd01949">
    <property type="entry name" value="GGDEF"/>
    <property type="match status" value="1"/>
</dbReference>
<name>A0ABZ0L829_9BACL</name>